<accession>A0A2T0LEI2</accession>
<evidence type="ECO:0000313" key="2">
    <source>
        <dbReference type="Proteomes" id="UP000237797"/>
    </source>
</evidence>
<proteinExistence type="predicted"/>
<protein>
    <submittedName>
        <fullName evidence="1">Uncharacterized protein</fullName>
    </submittedName>
</protein>
<evidence type="ECO:0000313" key="1">
    <source>
        <dbReference type="EMBL" id="PRX40505.1"/>
    </source>
</evidence>
<keyword evidence="2" id="KW-1185">Reference proteome</keyword>
<sequence length="208" mass="24333">MSQSRVWYRKGGLASWDYRFKYDPRSLNDLKIRKQWIIDVTQSLFSILKPFATPGNAEVGTFSQGDEAFLVQHDDPKYLEKLLQFLRSTDDVTDVTISLDLHCYEIDEQLQVKKLSLGNAGFLWLYINLDETGQIYNPWENYDPVTLMLSIDVNIYAPLLNETEQSLETARMNAPILKGFLKRLEKELPFELTDQDGPWYMLEYLEKM</sequence>
<dbReference type="RefSeq" id="WP_106345317.1">
    <property type="nucleotide sequence ID" value="NZ_PVNE01000013.1"/>
</dbReference>
<dbReference type="Proteomes" id="UP000237797">
    <property type="component" value="Unassembled WGS sequence"/>
</dbReference>
<gene>
    <name evidence="1" type="ORF">CLV97_11392</name>
</gene>
<name>A0A2T0LEI2_9BACL</name>
<organism evidence="1 2">
    <name type="scientific">Planifilum fimeticola</name>
    <dbReference type="NCBI Taxonomy" id="201975"/>
    <lineage>
        <taxon>Bacteria</taxon>
        <taxon>Bacillati</taxon>
        <taxon>Bacillota</taxon>
        <taxon>Bacilli</taxon>
        <taxon>Bacillales</taxon>
        <taxon>Thermoactinomycetaceae</taxon>
        <taxon>Planifilum</taxon>
    </lineage>
</organism>
<dbReference type="AlphaFoldDB" id="A0A2T0LEI2"/>
<dbReference type="EMBL" id="PVNE01000013">
    <property type="protein sequence ID" value="PRX40505.1"/>
    <property type="molecule type" value="Genomic_DNA"/>
</dbReference>
<reference evidence="1 2" key="1">
    <citation type="submission" date="2018-03" db="EMBL/GenBank/DDBJ databases">
        <title>Genomic Encyclopedia of Archaeal and Bacterial Type Strains, Phase II (KMG-II): from individual species to whole genera.</title>
        <authorList>
            <person name="Goeker M."/>
        </authorList>
    </citation>
    <scope>NUCLEOTIDE SEQUENCE [LARGE SCALE GENOMIC DNA]</scope>
    <source>
        <strain evidence="1 2">DSM 44946</strain>
    </source>
</reference>
<comment type="caution">
    <text evidence="1">The sequence shown here is derived from an EMBL/GenBank/DDBJ whole genome shotgun (WGS) entry which is preliminary data.</text>
</comment>